<evidence type="ECO:0000313" key="2">
    <source>
        <dbReference type="Proteomes" id="UP001055013"/>
    </source>
</evidence>
<keyword evidence="2" id="KW-1185">Reference proteome</keyword>
<proteinExistence type="predicted"/>
<sequence length="168" mass="17371">MKVKFAVAFALLAVSGAASCATIAEGVAAEFATQNGALALKVMNSRTDASALVARVSLLLPQRDGEKMSAVAYQATSDVTVAPGKEAMVELLPVKQLVTTMQEHGDAPANGYSRVFVDNEPGKCGACEGLKSYGYRSVGFGAQTVVVLNGNATTATTLFGGYLVFVNQ</sequence>
<reference evidence="1" key="1">
    <citation type="submission" date="2021-09" db="EMBL/GenBank/DDBJ databases">
        <title>Isolation and characterization of 3-chlorobenzoate degrading bacteria from soils in Shizuoka.</title>
        <authorList>
            <person name="Ifat A."/>
            <person name="Ogawa N."/>
            <person name="Kimbara K."/>
            <person name="Moriuchi R."/>
            <person name="Dohra H."/>
            <person name="Shintani M."/>
        </authorList>
    </citation>
    <scope>NUCLEOTIDE SEQUENCE</scope>
    <source>
        <strain evidence="1">19CS2-2</strain>
    </source>
</reference>
<evidence type="ECO:0000313" key="1">
    <source>
        <dbReference type="EMBL" id="GJH20712.1"/>
    </source>
</evidence>
<accession>A0ACB5R0J7</accession>
<dbReference type="Proteomes" id="UP001055013">
    <property type="component" value="Unassembled WGS sequence"/>
</dbReference>
<comment type="caution">
    <text evidence="1">The sequence shown here is derived from an EMBL/GenBank/DDBJ whole genome shotgun (WGS) entry which is preliminary data.</text>
</comment>
<name>A0ACB5R0J7_9BURK</name>
<protein>
    <submittedName>
        <fullName evidence="1">Uncharacterized protein</fullName>
    </submittedName>
</protein>
<gene>
    <name evidence="1" type="ORF">CBA19CS22_29240</name>
</gene>
<dbReference type="EMBL" id="BPUR01000021">
    <property type="protein sequence ID" value="GJH20712.1"/>
    <property type="molecule type" value="Genomic_DNA"/>
</dbReference>
<organism evidence="1 2">
    <name type="scientific">Caballeronia novacaledonica</name>
    <dbReference type="NCBI Taxonomy" id="1544861"/>
    <lineage>
        <taxon>Bacteria</taxon>
        <taxon>Pseudomonadati</taxon>
        <taxon>Pseudomonadota</taxon>
        <taxon>Betaproteobacteria</taxon>
        <taxon>Burkholderiales</taxon>
        <taxon>Burkholderiaceae</taxon>
        <taxon>Caballeronia</taxon>
    </lineage>
</organism>